<gene>
    <name evidence="1" type="ORF">DPEC_G00261490</name>
</gene>
<evidence type="ECO:0000313" key="1">
    <source>
        <dbReference type="EMBL" id="KAJ7994008.1"/>
    </source>
</evidence>
<sequence>MEDSGVSQESDAGKTHTQPPTVTLPGAKRKKVAKLPINKSAKARMSSIQGSITDYNGFILHKKQVKGVLLRTSGLSQGQIETPTNPSDCGGEACDAGNVKTSRHPAPVARTRCAWKSMGKPAPGPAAIKLFTKDGAEASVADVGTENTVGHTHIGLPPSRKGKSVVSTKSQPGSKKRKRKMGMYSFVPKKKTKVLKKERPAVKLGHDEKSANLTHREVSEIPEHQNVLPKQHKEQATEAILENKMEEADSSSKQEYTELTLDSLDLKAQEELFSPPLSGFPVDCDVTETDLSEELPLCCCRMETPCSGVSLSQTEHGCMATERKDGLVSRCQRKVVKQAMMRPSNTVHLLVLCEDHRAGMVKHQCCPGCGLFCRTGTFMECRPYGTISHRFHRGCASFIKAQSFCPHCGEDATGAEEVTVRKPEPVPPPAPAAFPEASVVSVPARPVIHRAKKTTDAGRRCDPSPNSLKRESRDGGEPANTSLESILMALDDENMRPEKVKYHSKELYISAHHGELQKVIHLLVDGKDPNYLMDSQNKRTPLHAAAAQGHQDVCHMLVQAGANLDMIDKDQRTPLMDACENNHLDTVKYLLRAGAAIDQKDIKGSTCLHLAAKLGHYGVVEHLTKASRQVNCQDDGGWTPITWAIEHKYRDLVSLLLSRGADANIRDKEENIGLHWAALSGSDDITQVLLDARCDLHAVNVHGDSPLHIAARENQLECVILLLSRGADVNVRNQEGETPLDCCMYNSKVWASLNTNKKLTDARRTRGGHGEKFLSRDISRGYEVVPITCVNGVDGDLCPDNYKYVPDSCVTSPIHIDKDITHLQHCVCTEDCSSTVCMCAQLSLRCWYDKEGRLPLEFCQKEPPVLFECNHACSCWRNCRNRVVQNGLRARLQLYKTQEMGWGVRSLQDIPQGTFICEYVGEIITDAEADGRENDSYLFTLDNKVGDLHCIDARLFGNIGRFINHLCEPNLLAVRVFTMHQDLRFPRIAFFSSKPIKSGDQIGFDYGDHFWKVKSKYYSCQCCSPKCRHSSAIVQRAQSLEKAVCPAPQPGTHSAPQPGTHSAPQPGTHSAPQPGTHSAPQPGTHSAAQPGTHSAPQPGTHSAAQPGTHSAPQPGTHSAPQTGTHSAPQPGTHSAPQPGTHSAPQPGTHSAPQPGTHFAPTQS</sequence>
<evidence type="ECO:0000313" key="2">
    <source>
        <dbReference type="Proteomes" id="UP001157502"/>
    </source>
</evidence>
<dbReference type="EMBL" id="CM055750">
    <property type="protein sequence ID" value="KAJ7994008.1"/>
    <property type="molecule type" value="Genomic_DNA"/>
</dbReference>
<dbReference type="Proteomes" id="UP001157502">
    <property type="component" value="Chromosome 23"/>
</dbReference>
<proteinExistence type="predicted"/>
<name>A0ACC2FRQ8_DALPE</name>
<comment type="caution">
    <text evidence="1">The sequence shown here is derived from an EMBL/GenBank/DDBJ whole genome shotgun (WGS) entry which is preliminary data.</text>
</comment>
<organism evidence="1 2">
    <name type="scientific">Dallia pectoralis</name>
    <name type="common">Alaska blackfish</name>
    <dbReference type="NCBI Taxonomy" id="75939"/>
    <lineage>
        <taxon>Eukaryota</taxon>
        <taxon>Metazoa</taxon>
        <taxon>Chordata</taxon>
        <taxon>Craniata</taxon>
        <taxon>Vertebrata</taxon>
        <taxon>Euteleostomi</taxon>
        <taxon>Actinopterygii</taxon>
        <taxon>Neopterygii</taxon>
        <taxon>Teleostei</taxon>
        <taxon>Protacanthopterygii</taxon>
        <taxon>Esociformes</taxon>
        <taxon>Umbridae</taxon>
        <taxon>Dallia</taxon>
    </lineage>
</organism>
<reference evidence="1" key="1">
    <citation type="submission" date="2021-05" db="EMBL/GenBank/DDBJ databases">
        <authorList>
            <person name="Pan Q."/>
            <person name="Jouanno E."/>
            <person name="Zahm M."/>
            <person name="Klopp C."/>
            <person name="Cabau C."/>
            <person name="Louis A."/>
            <person name="Berthelot C."/>
            <person name="Parey E."/>
            <person name="Roest Crollius H."/>
            <person name="Montfort J."/>
            <person name="Robinson-Rechavi M."/>
            <person name="Bouchez O."/>
            <person name="Lampietro C."/>
            <person name="Lopez Roques C."/>
            <person name="Donnadieu C."/>
            <person name="Postlethwait J."/>
            <person name="Bobe J."/>
            <person name="Dillon D."/>
            <person name="Chandos A."/>
            <person name="von Hippel F."/>
            <person name="Guiguen Y."/>
        </authorList>
    </citation>
    <scope>NUCLEOTIDE SEQUENCE</scope>
    <source>
        <strain evidence="1">YG-Jan2019</strain>
    </source>
</reference>
<accession>A0ACC2FRQ8</accession>
<keyword evidence="2" id="KW-1185">Reference proteome</keyword>
<protein>
    <submittedName>
        <fullName evidence="1">Uncharacterized protein</fullName>
    </submittedName>
</protein>